<name>A0A9W6JHR0_9HYPH</name>
<protein>
    <submittedName>
        <fullName evidence="1">Uncharacterized protein</fullName>
    </submittedName>
</protein>
<evidence type="ECO:0000313" key="2">
    <source>
        <dbReference type="Proteomes" id="UP001143364"/>
    </source>
</evidence>
<reference evidence="1" key="2">
    <citation type="submission" date="2023-01" db="EMBL/GenBank/DDBJ databases">
        <authorList>
            <person name="Sun Q."/>
            <person name="Evtushenko L."/>
        </authorList>
    </citation>
    <scope>NUCLEOTIDE SEQUENCE</scope>
    <source>
        <strain evidence="1">VKM B-2555</strain>
    </source>
</reference>
<dbReference type="Proteomes" id="UP001143364">
    <property type="component" value="Unassembled WGS sequence"/>
</dbReference>
<reference evidence="1" key="1">
    <citation type="journal article" date="2014" name="Int. J. Syst. Evol. Microbiol.">
        <title>Complete genome sequence of Corynebacterium casei LMG S-19264T (=DSM 44701T), isolated from a smear-ripened cheese.</title>
        <authorList>
            <consortium name="US DOE Joint Genome Institute (JGI-PGF)"/>
            <person name="Walter F."/>
            <person name="Albersmeier A."/>
            <person name="Kalinowski J."/>
            <person name="Ruckert C."/>
        </authorList>
    </citation>
    <scope>NUCLEOTIDE SEQUENCE</scope>
    <source>
        <strain evidence="1">VKM B-2555</strain>
    </source>
</reference>
<gene>
    <name evidence="1" type="ORF">GCM10008171_18950</name>
</gene>
<comment type="caution">
    <text evidence="1">The sequence shown here is derived from an EMBL/GenBank/DDBJ whole genome shotgun (WGS) entry which is preliminary data.</text>
</comment>
<sequence>MRDRTMTVLDIHIQREIGGRLRQRLTSDGAQAELPSALDQLLNDLRQAEDAETRLGRDLRN</sequence>
<evidence type="ECO:0000313" key="1">
    <source>
        <dbReference type="EMBL" id="GLK76641.1"/>
    </source>
</evidence>
<keyword evidence="2" id="KW-1185">Reference proteome</keyword>
<organism evidence="1 2">
    <name type="scientific">Methylopila jiangsuensis</name>
    <dbReference type="NCBI Taxonomy" id="586230"/>
    <lineage>
        <taxon>Bacteria</taxon>
        <taxon>Pseudomonadati</taxon>
        <taxon>Pseudomonadota</taxon>
        <taxon>Alphaproteobacteria</taxon>
        <taxon>Hyphomicrobiales</taxon>
        <taxon>Methylopilaceae</taxon>
        <taxon>Methylopila</taxon>
    </lineage>
</organism>
<proteinExistence type="predicted"/>
<dbReference type="EMBL" id="BSFK01000009">
    <property type="protein sequence ID" value="GLK76641.1"/>
    <property type="molecule type" value="Genomic_DNA"/>
</dbReference>
<accession>A0A9W6JHR0</accession>
<dbReference type="AlphaFoldDB" id="A0A9W6JHR0"/>